<name>A0A6B0RMY9_9CETA</name>
<organism evidence="2 3">
    <name type="scientific">Bos mutus</name>
    <name type="common">wild yak</name>
    <dbReference type="NCBI Taxonomy" id="72004"/>
    <lineage>
        <taxon>Eukaryota</taxon>
        <taxon>Metazoa</taxon>
        <taxon>Chordata</taxon>
        <taxon>Craniata</taxon>
        <taxon>Vertebrata</taxon>
        <taxon>Euteleostomi</taxon>
        <taxon>Mammalia</taxon>
        <taxon>Eutheria</taxon>
        <taxon>Laurasiatheria</taxon>
        <taxon>Artiodactyla</taxon>
        <taxon>Ruminantia</taxon>
        <taxon>Pecora</taxon>
        <taxon>Bovidae</taxon>
        <taxon>Bovinae</taxon>
        <taxon>Bos</taxon>
    </lineage>
</organism>
<proteinExistence type="predicted"/>
<dbReference type="EMBL" id="VBQZ03000055">
    <property type="protein sequence ID" value="MXQ89394.1"/>
    <property type="molecule type" value="Genomic_DNA"/>
</dbReference>
<evidence type="ECO:0000313" key="2">
    <source>
        <dbReference type="EMBL" id="MXQ89394.1"/>
    </source>
</evidence>
<feature type="region of interest" description="Disordered" evidence="1">
    <location>
        <begin position="1"/>
        <end position="172"/>
    </location>
</feature>
<reference evidence="2" key="1">
    <citation type="submission" date="2019-10" db="EMBL/GenBank/DDBJ databases">
        <title>The sequence and de novo assembly of the wild yak genome.</title>
        <authorList>
            <person name="Liu Y."/>
        </authorList>
    </citation>
    <scope>NUCLEOTIDE SEQUENCE [LARGE SCALE GENOMIC DNA]</scope>
    <source>
        <strain evidence="2">WY2019</strain>
    </source>
</reference>
<sequence>MSFLAGIYGPRSTNPPPRVPSLFPSSRFGSVLALQSRGGSLPPPQTVPGLRSPVSDRGNRTSHLQPKMVAPAHVPSRDHKTGASVPNPPLPPPGSFSTATPGCPTHSHPHWASSTPVTTAPRPTGPFARPSPREDVSNPNEATFPRIATVEDSGRTARARIQGTEARTRKSDTRTQWEVTAFDSSTEYMLQKRRRKGKLLFP</sequence>
<gene>
    <name evidence="2" type="ORF">E5288_WYG000799</name>
</gene>
<evidence type="ECO:0000256" key="1">
    <source>
        <dbReference type="SAM" id="MobiDB-lite"/>
    </source>
</evidence>
<protein>
    <submittedName>
        <fullName evidence="2">Uncharacterized protein</fullName>
    </submittedName>
</protein>
<comment type="caution">
    <text evidence="2">The sequence shown here is derived from an EMBL/GenBank/DDBJ whole genome shotgun (WGS) entry which is preliminary data.</text>
</comment>
<accession>A0A6B0RMY9</accession>
<dbReference type="AlphaFoldDB" id="A0A6B0RMY9"/>
<dbReference type="Proteomes" id="UP000322234">
    <property type="component" value="Unassembled WGS sequence"/>
</dbReference>
<keyword evidence="3" id="KW-1185">Reference proteome</keyword>
<evidence type="ECO:0000313" key="3">
    <source>
        <dbReference type="Proteomes" id="UP000322234"/>
    </source>
</evidence>